<protein>
    <submittedName>
        <fullName evidence="1">DUF1819 family protein</fullName>
    </submittedName>
</protein>
<dbReference type="AlphaFoldDB" id="A0A9D2M0H1"/>
<name>A0A9D2M0H1_9FIRM</name>
<evidence type="ECO:0000313" key="2">
    <source>
        <dbReference type="Proteomes" id="UP000824214"/>
    </source>
</evidence>
<reference evidence="1" key="2">
    <citation type="submission" date="2021-04" db="EMBL/GenBank/DDBJ databases">
        <authorList>
            <person name="Gilroy R."/>
        </authorList>
    </citation>
    <scope>NUCLEOTIDE SEQUENCE</scope>
    <source>
        <strain evidence="1">ChiBcolR8-3208</strain>
    </source>
</reference>
<evidence type="ECO:0000313" key="1">
    <source>
        <dbReference type="EMBL" id="HJB38309.1"/>
    </source>
</evidence>
<proteinExistence type="predicted"/>
<dbReference type="InterPro" id="IPR023137">
    <property type="entry name" value="BrxA_sf"/>
</dbReference>
<dbReference type="Pfam" id="PF08849">
    <property type="entry name" value="BrxA"/>
    <property type="match status" value="1"/>
</dbReference>
<dbReference type="Gene3D" id="1.10.3540.10">
    <property type="entry name" value="uncharacterized protein from magnetospirillum magneticum domain"/>
    <property type="match status" value="1"/>
</dbReference>
<dbReference type="EMBL" id="DWXZ01000208">
    <property type="protein sequence ID" value="HJB38309.1"/>
    <property type="molecule type" value="Genomic_DNA"/>
</dbReference>
<reference evidence="1" key="1">
    <citation type="journal article" date="2021" name="PeerJ">
        <title>Extensive microbial diversity within the chicken gut microbiome revealed by metagenomics and culture.</title>
        <authorList>
            <person name="Gilroy R."/>
            <person name="Ravi A."/>
            <person name="Getino M."/>
            <person name="Pursley I."/>
            <person name="Horton D.L."/>
            <person name="Alikhan N.F."/>
            <person name="Baker D."/>
            <person name="Gharbi K."/>
            <person name="Hall N."/>
            <person name="Watson M."/>
            <person name="Adriaenssens E.M."/>
            <person name="Foster-Nyarko E."/>
            <person name="Jarju S."/>
            <person name="Secka A."/>
            <person name="Antonio M."/>
            <person name="Oren A."/>
            <person name="Chaudhuri R.R."/>
            <person name="La Ragione R."/>
            <person name="Hildebrand F."/>
            <person name="Pallen M.J."/>
        </authorList>
    </citation>
    <scope>NUCLEOTIDE SEQUENCE</scope>
    <source>
        <strain evidence="1">ChiBcolR8-3208</strain>
    </source>
</reference>
<dbReference type="InterPro" id="IPR014948">
    <property type="entry name" value="BrxA"/>
</dbReference>
<dbReference type="Proteomes" id="UP000824214">
    <property type="component" value="Unassembled WGS sequence"/>
</dbReference>
<sequence>MGQAHLYNGSLTAEQFLFYEIRIAAKYYIDGKTIEEAIEIIKKDNLFQYPTERQVARLTRACYKRLDALGNEQLVHELALAPSEIAKQINLYAIMKYNRLVWEFMIQVIGEKYSNQDFSFSRKDLNAFFTRLQAQNDSVSAWSDNTVNKIKSVLVRMLVETEYLDGIHSTTLNPVLLCEELEDSIKANNDYEALPAFNCFR</sequence>
<comment type="caution">
    <text evidence="1">The sequence shown here is derived from an EMBL/GenBank/DDBJ whole genome shotgun (WGS) entry which is preliminary data.</text>
</comment>
<gene>
    <name evidence="1" type="ORF">H9942_09630</name>
</gene>
<accession>A0A9D2M0H1</accession>
<organism evidence="1 2">
    <name type="scientific">Candidatus Acutalibacter ornithocaccae</name>
    <dbReference type="NCBI Taxonomy" id="2838416"/>
    <lineage>
        <taxon>Bacteria</taxon>
        <taxon>Bacillati</taxon>
        <taxon>Bacillota</taxon>
        <taxon>Clostridia</taxon>
        <taxon>Eubacteriales</taxon>
        <taxon>Acutalibacteraceae</taxon>
        <taxon>Acutalibacter</taxon>
    </lineage>
</organism>